<dbReference type="FunFam" id="2.40.30.10:FF:000131">
    <property type="entry name" value="NADPH-dependent ferric siderophore reductase"/>
    <property type="match status" value="1"/>
</dbReference>
<keyword evidence="3" id="KW-1185">Reference proteome</keyword>
<dbReference type="PROSITE" id="PS51384">
    <property type="entry name" value="FAD_FR"/>
    <property type="match status" value="1"/>
</dbReference>
<dbReference type="InterPro" id="IPR007037">
    <property type="entry name" value="SIP_rossman_dom"/>
</dbReference>
<dbReference type="CDD" id="cd06193">
    <property type="entry name" value="siderophore_interacting"/>
    <property type="match status" value="1"/>
</dbReference>
<gene>
    <name evidence="2" type="ORF">CLV37_103122</name>
</gene>
<name>A0A2T0R6D8_9ACTN</name>
<dbReference type="Proteomes" id="UP000238083">
    <property type="component" value="Unassembled WGS sequence"/>
</dbReference>
<dbReference type="InterPro" id="IPR039261">
    <property type="entry name" value="FNR_nucleotide-bd"/>
</dbReference>
<dbReference type="GO" id="GO:0016491">
    <property type="term" value="F:oxidoreductase activity"/>
    <property type="evidence" value="ECO:0007669"/>
    <property type="project" value="InterPro"/>
</dbReference>
<dbReference type="InterPro" id="IPR039374">
    <property type="entry name" value="SIP_fam"/>
</dbReference>
<dbReference type="InterPro" id="IPR013113">
    <property type="entry name" value="SIP_FAD-bd"/>
</dbReference>
<dbReference type="InterPro" id="IPR017938">
    <property type="entry name" value="Riboflavin_synthase-like_b-brl"/>
</dbReference>
<sequence length="284" mass="31143">MEQDVRNPFKRKEPAPRRQRLGVVQRVERLAPHMVRVVFGGEDLADFAVEHADSYVKLIFPVPGVEYDEPFDVAAIRETRPRTEWPVQRTYSVRAVSGGEVTVDFVVHGDEGLAGPWAANAQPGDELWLTGPGGAYTPGDHAPWHLLVGDASALPAVSASLERVPAGSVAVAVVEVHSPAEELDLSCPGDLRLHWVHREEPDPEALLEFLGSLDLPSGAPQAFVHGEADTVRAVRRWVRTELGVTKDLLSASGYWRRGRTEEGWRSEKRDWNAATETDDAAAGV</sequence>
<dbReference type="InterPro" id="IPR017927">
    <property type="entry name" value="FAD-bd_FR_type"/>
</dbReference>
<reference evidence="2 3" key="1">
    <citation type="submission" date="2018-03" db="EMBL/GenBank/DDBJ databases">
        <title>Genomic Encyclopedia of Archaeal and Bacterial Type Strains, Phase II (KMG-II): from individual species to whole genera.</title>
        <authorList>
            <person name="Goeker M."/>
        </authorList>
    </citation>
    <scope>NUCLEOTIDE SEQUENCE [LARGE SCALE GENOMIC DNA]</scope>
    <source>
        <strain evidence="2 3">DSM 19711</strain>
    </source>
</reference>
<evidence type="ECO:0000259" key="1">
    <source>
        <dbReference type="PROSITE" id="PS51384"/>
    </source>
</evidence>
<dbReference type="Gene3D" id="3.40.50.80">
    <property type="entry name" value="Nucleotide-binding domain of ferredoxin-NADP reductase (FNR) module"/>
    <property type="match status" value="1"/>
</dbReference>
<comment type="caution">
    <text evidence="2">The sequence shown here is derived from an EMBL/GenBank/DDBJ whole genome shotgun (WGS) entry which is preliminary data.</text>
</comment>
<feature type="domain" description="FAD-binding FR-type" evidence="1">
    <location>
        <begin position="17"/>
        <end position="139"/>
    </location>
</feature>
<dbReference type="RefSeq" id="WP_245885310.1">
    <property type="nucleotide sequence ID" value="NZ_PVZF01000003.1"/>
</dbReference>
<dbReference type="Pfam" id="PF08021">
    <property type="entry name" value="FAD_binding_9"/>
    <property type="match status" value="1"/>
</dbReference>
<protein>
    <submittedName>
        <fullName evidence="2">NADPH-dependent ferric siderophore reductase</fullName>
    </submittedName>
</protein>
<dbReference type="Pfam" id="PF04954">
    <property type="entry name" value="SIP"/>
    <property type="match status" value="1"/>
</dbReference>
<dbReference type="EMBL" id="PVZF01000003">
    <property type="protein sequence ID" value="PRY16691.1"/>
    <property type="molecule type" value="Genomic_DNA"/>
</dbReference>
<evidence type="ECO:0000313" key="2">
    <source>
        <dbReference type="EMBL" id="PRY16691.1"/>
    </source>
</evidence>
<proteinExistence type="predicted"/>
<organism evidence="2 3">
    <name type="scientific">Kineococcus rhizosphaerae</name>
    <dbReference type="NCBI Taxonomy" id="559628"/>
    <lineage>
        <taxon>Bacteria</taxon>
        <taxon>Bacillati</taxon>
        <taxon>Actinomycetota</taxon>
        <taxon>Actinomycetes</taxon>
        <taxon>Kineosporiales</taxon>
        <taxon>Kineosporiaceae</taxon>
        <taxon>Kineococcus</taxon>
    </lineage>
</organism>
<dbReference type="Gene3D" id="2.40.30.10">
    <property type="entry name" value="Translation factors"/>
    <property type="match status" value="1"/>
</dbReference>
<dbReference type="PANTHER" id="PTHR30157">
    <property type="entry name" value="FERRIC REDUCTASE, NADPH-DEPENDENT"/>
    <property type="match status" value="1"/>
</dbReference>
<dbReference type="PANTHER" id="PTHR30157:SF0">
    <property type="entry name" value="NADPH-DEPENDENT FERRIC-CHELATE REDUCTASE"/>
    <property type="match status" value="1"/>
</dbReference>
<evidence type="ECO:0000313" key="3">
    <source>
        <dbReference type="Proteomes" id="UP000238083"/>
    </source>
</evidence>
<dbReference type="AlphaFoldDB" id="A0A2T0R6D8"/>
<dbReference type="SUPFAM" id="SSF63380">
    <property type="entry name" value="Riboflavin synthase domain-like"/>
    <property type="match status" value="1"/>
</dbReference>
<accession>A0A2T0R6D8</accession>